<proteinExistence type="predicted"/>
<evidence type="ECO:0000259" key="5">
    <source>
        <dbReference type="PROSITE" id="PS51078"/>
    </source>
</evidence>
<sequence>MTKTTSTKYNAPALDKGLDIIEYLSQEAVPLTQAEIAQGIDRTPSEIYRMLICLEERGYLIRGANAGKYRLSLKMYNLSHTHTPFDELKRVARYPMQNLSEATRQSCHLSIINNDQLLVIYQMRSPSPVSLSIEEGTHFSLSMTTSGRVLLAMLSEEKRLDILSRDKHYKTWNKKQKDKLLAIIDDIEQDGYRCSKSKLTSGVTDLAVPIGSKNANIIAVLAISIFSSSLEDSTNIDTLLNTLKKAQLEINKLIGA</sequence>
<dbReference type="PANTHER" id="PTHR30136">
    <property type="entry name" value="HELIX-TURN-HELIX TRANSCRIPTIONAL REGULATOR, ICLR FAMILY"/>
    <property type="match status" value="1"/>
</dbReference>
<gene>
    <name evidence="6" type="ORF">C1H87_18110</name>
</gene>
<protein>
    <submittedName>
        <fullName evidence="6">IclR family transcriptional regulator</fullName>
    </submittedName>
</protein>
<dbReference type="AlphaFoldDB" id="A0A2K9PTY3"/>
<dbReference type="Pfam" id="PF01614">
    <property type="entry name" value="IclR_C"/>
    <property type="match status" value="1"/>
</dbReference>
<dbReference type="InterPro" id="IPR036388">
    <property type="entry name" value="WH-like_DNA-bd_sf"/>
</dbReference>
<evidence type="ECO:0000256" key="1">
    <source>
        <dbReference type="ARBA" id="ARBA00023015"/>
    </source>
</evidence>
<keyword evidence="7" id="KW-1185">Reference proteome</keyword>
<feature type="domain" description="HTH iclR-type" evidence="4">
    <location>
        <begin position="11"/>
        <end position="73"/>
    </location>
</feature>
<keyword evidence="2" id="KW-0238">DNA-binding</keyword>
<dbReference type="PROSITE" id="PS51078">
    <property type="entry name" value="ICLR_ED"/>
    <property type="match status" value="1"/>
</dbReference>
<dbReference type="SUPFAM" id="SSF55781">
    <property type="entry name" value="GAF domain-like"/>
    <property type="match status" value="1"/>
</dbReference>
<evidence type="ECO:0000259" key="4">
    <source>
        <dbReference type="PROSITE" id="PS51077"/>
    </source>
</evidence>
<evidence type="ECO:0000256" key="2">
    <source>
        <dbReference type="ARBA" id="ARBA00023125"/>
    </source>
</evidence>
<reference evidence="6 7" key="1">
    <citation type="submission" date="2018-01" db="EMBL/GenBank/DDBJ databases">
        <title>Complete genome sequence of Flavivirga eckloniae ECD14 isolated from seaweed Ecklonia cava.</title>
        <authorList>
            <person name="Lee J.H."/>
            <person name="Baik K.S."/>
            <person name="Seong C.N."/>
        </authorList>
    </citation>
    <scope>NUCLEOTIDE SEQUENCE [LARGE SCALE GENOMIC DNA]</scope>
    <source>
        <strain evidence="6 7">ECD14</strain>
    </source>
</reference>
<dbReference type="GO" id="GO:0045892">
    <property type="term" value="P:negative regulation of DNA-templated transcription"/>
    <property type="evidence" value="ECO:0007669"/>
    <property type="project" value="TreeGrafter"/>
</dbReference>
<dbReference type="PANTHER" id="PTHR30136:SF7">
    <property type="entry name" value="HTH-TYPE TRANSCRIPTIONAL REGULATOR KDGR-RELATED"/>
    <property type="match status" value="1"/>
</dbReference>
<dbReference type="Pfam" id="PF09339">
    <property type="entry name" value="HTH_IclR"/>
    <property type="match status" value="1"/>
</dbReference>
<keyword evidence="3" id="KW-0804">Transcription</keyword>
<dbReference type="SMART" id="SM00346">
    <property type="entry name" value="HTH_ICLR"/>
    <property type="match status" value="1"/>
</dbReference>
<keyword evidence="1" id="KW-0805">Transcription regulation</keyword>
<dbReference type="InterPro" id="IPR036390">
    <property type="entry name" value="WH_DNA-bd_sf"/>
</dbReference>
<dbReference type="InterPro" id="IPR050707">
    <property type="entry name" value="HTH_MetabolicPath_Reg"/>
</dbReference>
<evidence type="ECO:0000313" key="6">
    <source>
        <dbReference type="EMBL" id="AUP80522.1"/>
    </source>
</evidence>
<name>A0A2K9PTY3_9FLAO</name>
<dbReference type="SUPFAM" id="SSF46785">
    <property type="entry name" value="Winged helix' DNA-binding domain"/>
    <property type="match status" value="1"/>
</dbReference>
<feature type="domain" description="IclR-ED" evidence="5">
    <location>
        <begin position="74"/>
        <end position="256"/>
    </location>
</feature>
<dbReference type="InterPro" id="IPR014757">
    <property type="entry name" value="Tscrpt_reg_IclR_C"/>
</dbReference>
<dbReference type="GO" id="GO:0003677">
    <property type="term" value="F:DNA binding"/>
    <property type="evidence" value="ECO:0007669"/>
    <property type="project" value="UniProtKB-KW"/>
</dbReference>
<dbReference type="InterPro" id="IPR005471">
    <property type="entry name" value="Tscrpt_reg_IclR_N"/>
</dbReference>
<dbReference type="PROSITE" id="PS51077">
    <property type="entry name" value="HTH_ICLR"/>
    <property type="match status" value="1"/>
</dbReference>
<dbReference type="KEGG" id="fek:C1H87_18110"/>
<evidence type="ECO:0000256" key="3">
    <source>
        <dbReference type="ARBA" id="ARBA00023163"/>
    </source>
</evidence>
<dbReference type="Proteomes" id="UP000235826">
    <property type="component" value="Chromosome"/>
</dbReference>
<dbReference type="Gene3D" id="1.10.10.10">
    <property type="entry name" value="Winged helix-like DNA-binding domain superfamily/Winged helix DNA-binding domain"/>
    <property type="match status" value="1"/>
</dbReference>
<dbReference type="GO" id="GO:0003700">
    <property type="term" value="F:DNA-binding transcription factor activity"/>
    <property type="evidence" value="ECO:0007669"/>
    <property type="project" value="TreeGrafter"/>
</dbReference>
<evidence type="ECO:0000313" key="7">
    <source>
        <dbReference type="Proteomes" id="UP000235826"/>
    </source>
</evidence>
<dbReference type="InterPro" id="IPR029016">
    <property type="entry name" value="GAF-like_dom_sf"/>
</dbReference>
<dbReference type="RefSeq" id="WP_102757168.1">
    <property type="nucleotide sequence ID" value="NZ_CP025791.1"/>
</dbReference>
<dbReference type="EMBL" id="CP025791">
    <property type="protein sequence ID" value="AUP80522.1"/>
    <property type="molecule type" value="Genomic_DNA"/>
</dbReference>
<accession>A0A2K9PTY3</accession>
<dbReference type="OrthoDB" id="9791752at2"/>
<dbReference type="Gene3D" id="3.30.450.40">
    <property type="match status" value="1"/>
</dbReference>
<organism evidence="6 7">
    <name type="scientific">Flavivirga eckloniae</name>
    <dbReference type="NCBI Taxonomy" id="1803846"/>
    <lineage>
        <taxon>Bacteria</taxon>
        <taxon>Pseudomonadati</taxon>
        <taxon>Bacteroidota</taxon>
        <taxon>Flavobacteriia</taxon>
        <taxon>Flavobacteriales</taxon>
        <taxon>Flavobacteriaceae</taxon>
        <taxon>Flavivirga</taxon>
    </lineage>
</organism>